<dbReference type="SUPFAM" id="SSF52540">
    <property type="entry name" value="P-loop containing nucleoside triphosphate hydrolases"/>
    <property type="match status" value="1"/>
</dbReference>
<proteinExistence type="inferred from homology"/>
<feature type="domain" description="Clp1 N-terminal" evidence="11">
    <location>
        <begin position="11"/>
        <end position="112"/>
    </location>
</feature>
<keyword evidence="13" id="KW-0808">Transferase</keyword>
<keyword evidence="6 8" id="KW-0067">ATP-binding</keyword>
<keyword evidence="14" id="KW-1185">Reference proteome</keyword>
<dbReference type="InterPro" id="IPR038239">
    <property type="entry name" value="Clp1_N_sf"/>
</dbReference>
<dbReference type="Pfam" id="PF06807">
    <property type="entry name" value="Clp1"/>
    <property type="match status" value="1"/>
</dbReference>
<evidence type="ECO:0000256" key="7">
    <source>
        <dbReference type="ARBA" id="ARBA00023242"/>
    </source>
</evidence>
<dbReference type="Gene3D" id="2.60.120.1030">
    <property type="entry name" value="Clp1, DNA binding domain"/>
    <property type="match status" value="1"/>
</dbReference>
<dbReference type="Pfam" id="PF16575">
    <property type="entry name" value="CLP1_P"/>
    <property type="match status" value="1"/>
</dbReference>
<comment type="subcellular location">
    <subcellularLocation>
        <location evidence="1 8">Nucleus</location>
    </subcellularLocation>
</comment>
<dbReference type="EMBL" id="CP119900">
    <property type="protein sequence ID" value="WFD21550.1"/>
    <property type="molecule type" value="Genomic_DNA"/>
</dbReference>
<feature type="domain" description="Clp1 P-loop" evidence="12">
    <location>
        <begin position="231"/>
        <end position="428"/>
    </location>
</feature>
<evidence type="ECO:0000256" key="3">
    <source>
        <dbReference type="ARBA" id="ARBA00019824"/>
    </source>
</evidence>
<dbReference type="HAMAP" id="MF_03035">
    <property type="entry name" value="Clp1"/>
    <property type="match status" value="1"/>
</dbReference>
<evidence type="ECO:0000259" key="11">
    <source>
        <dbReference type="Pfam" id="PF16573"/>
    </source>
</evidence>
<dbReference type="GO" id="GO:0031124">
    <property type="term" value="P:mRNA 3'-end processing"/>
    <property type="evidence" value="ECO:0007669"/>
    <property type="project" value="UniProtKB-UniRule"/>
</dbReference>
<dbReference type="Proteomes" id="UP001214415">
    <property type="component" value="Chromosome 1"/>
</dbReference>
<evidence type="ECO:0000256" key="5">
    <source>
        <dbReference type="ARBA" id="ARBA00022741"/>
    </source>
</evidence>
<dbReference type="PANTHER" id="PTHR12755:SF6">
    <property type="entry name" value="POLYRIBONUCLEOTIDE 5'-HYDROXYL-KINASE CLP1"/>
    <property type="match status" value="1"/>
</dbReference>
<dbReference type="InterPro" id="IPR010655">
    <property type="entry name" value="Clp1_C"/>
</dbReference>
<dbReference type="GO" id="GO:0051731">
    <property type="term" value="F:polynucleotide 5'-hydroxyl-kinase activity"/>
    <property type="evidence" value="ECO:0007669"/>
    <property type="project" value="InterPro"/>
</dbReference>
<feature type="compositionally biased region" description="Acidic residues" evidence="9">
    <location>
        <begin position="207"/>
        <end position="217"/>
    </location>
</feature>
<dbReference type="PANTHER" id="PTHR12755">
    <property type="entry name" value="CLEAVAGE/POLYADENYLATION FACTOR IA SUBUNIT CLP1P"/>
    <property type="match status" value="1"/>
</dbReference>
<dbReference type="Gene3D" id="2.40.30.330">
    <property type="entry name" value="Pre-mRNA cleavage complex subunit Clp1, C-terminal domain"/>
    <property type="match status" value="1"/>
</dbReference>
<dbReference type="Gene3D" id="3.40.50.300">
    <property type="entry name" value="P-loop containing nucleotide triphosphate hydrolases"/>
    <property type="match status" value="1"/>
</dbReference>
<organism evidence="13 14">
    <name type="scientific">Malassezia equina</name>
    <dbReference type="NCBI Taxonomy" id="1381935"/>
    <lineage>
        <taxon>Eukaryota</taxon>
        <taxon>Fungi</taxon>
        <taxon>Dikarya</taxon>
        <taxon>Basidiomycota</taxon>
        <taxon>Ustilaginomycotina</taxon>
        <taxon>Malasseziomycetes</taxon>
        <taxon>Malasseziales</taxon>
        <taxon>Malasseziaceae</taxon>
        <taxon>Malassezia</taxon>
    </lineage>
</organism>
<gene>
    <name evidence="8 13" type="primary">CLP1</name>
    <name evidence="13" type="ORF">MEQU1_000203</name>
</gene>
<keyword evidence="5 8" id="KW-0547">Nucleotide-binding</keyword>
<dbReference type="GO" id="GO:0005849">
    <property type="term" value="C:mRNA cleavage factor complex"/>
    <property type="evidence" value="ECO:0007669"/>
    <property type="project" value="UniProtKB-UniRule"/>
</dbReference>
<dbReference type="GO" id="GO:0006388">
    <property type="term" value="P:tRNA splicing, via endonucleolytic cleavage and ligation"/>
    <property type="evidence" value="ECO:0007669"/>
    <property type="project" value="TreeGrafter"/>
</dbReference>
<evidence type="ECO:0000256" key="4">
    <source>
        <dbReference type="ARBA" id="ARBA00022664"/>
    </source>
</evidence>
<accession>A0AAF0J212</accession>
<evidence type="ECO:0000256" key="9">
    <source>
        <dbReference type="SAM" id="MobiDB-lite"/>
    </source>
</evidence>
<feature type="domain" description="Clp1 C-terminal" evidence="10">
    <location>
        <begin position="461"/>
        <end position="558"/>
    </location>
</feature>
<dbReference type="Pfam" id="PF16573">
    <property type="entry name" value="CLP1_N"/>
    <property type="match status" value="1"/>
</dbReference>
<evidence type="ECO:0000313" key="14">
    <source>
        <dbReference type="Proteomes" id="UP001214415"/>
    </source>
</evidence>
<feature type="binding site" evidence="8">
    <location>
        <position position="16"/>
    </location>
    <ligand>
        <name>ATP</name>
        <dbReference type="ChEBI" id="CHEBI:30616"/>
    </ligand>
</feature>
<evidence type="ECO:0000259" key="12">
    <source>
        <dbReference type="Pfam" id="PF16575"/>
    </source>
</evidence>
<feature type="region of interest" description="Disordered" evidence="9">
    <location>
        <begin position="190"/>
        <end position="225"/>
    </location>
</feature>
<dbReference type="GO" id="GO:0005524">
    <property type="term" value="F:ATP binding"/>
    <property type="evidence" value="ECO:0007669"/>
    <property type="project" value="UniProtKB-UniRule"/>
</dbReference>
<sequence length="612" mass="66948">MTSVASRRVPLPPRSEYRIELDANESVAIRFFSNALTGHYGDAEVFGAPLVAGTQERWYTFGNEAKFAISSWGGAEIEIIGQASTEYMADEPSPFYTYGANLHLYLERARLRAREQLRTDNALLQQLDQLDIHAYKIPPSYESDGPPDSSDPYRAAGQGPRVMVVGPASAGKSTLIKFLANYALRSPALASVREGEEAKRRAKEQEQQQDDSDEEAKDEASADKPLSEITGWWPMIVSLDPAEGTMPMPGCVSAIPLSPTPSNCLPSPSPALPYGVTPQTTGALPPGVSTAHSVMPLSLWMGKQNVRENERHSRRIVDWLAFHIEKRMAKDLRSRMSGLLIDTPGVITADARTRYAFIQYCVRALKVDTVIVVGHDKLNLELTRIYANNPTGSAPHIVKIPRSGGAVEVDEVYQQKLHDLQIRSYFYGMPLIRPRELGASEESGMGHALGLDEPLGGVPSLNPYSSTIPFDLLQIYRVGQDRVAPSSALPIGAERALSEMQVVKLDPVNSSSDLSLLLQSVLALVETPPPKEGADGEEGREYTDDELLGASLLGFVHVYVDACMLTGQFRCGYQPQKIDRLVASSGQAAKHHGADRSTSIALTNQNLHWQDT</sequence>
<reference evidence="13" key="1">
    <citation type="submission" date="2023-03" db="EMBL/GenBank/DDBJ databases">
        <title>Mating type loci evolution in Malassezia.</title>
        <authorList>
            <person name="Coelho M.A."/>
        </authorList>
    </citation>
    <scope>NUCLEOTIDE SEQUENCE</scope>
    <source>
        <strain evidence="13">CBS 12830</strain>
    </source>
</reference>
<comment type="function">
    <text evidence="8">Required for endonucleolytic cleavage during polyadenylation-dependent pre-mRNA 3'-end formation.</text>
</comment>
<evidence type="ECO:0000256" key="2">
    <source>
        <dbReference type="ARBA" id="ARBA00018706"/>
    </source>
</evidence>
<keyword evidence="7 8" id="KW-0539">Nucleus</keyword>
<feature type="binding site" evidence="8">
    <location>
        <position position="66"/>
    </location>
    <ligand>
        <name>ATP</name>
        <dbReference type="ChEBI" id="CHEBI:30616"/>
    </ligand>
</feature>
<dbReference type="InterPro" id="IPR032324">
    <property type="entry name" value="Clp1_N"/>
</dbReference>
<dbReference type="InterPro" id="IPR027417">
    <property type="entry name" value="P-loop_NTPase"/>
</dbReference>
<evidence type="ECO:0000313" key="13">
    <source>
        <dbReference type="EMBL" id="WFD21550.1"/>
    </source>
</evidence>
<evidence type="ECO:0000256" key="1">
    <source>
        <dbReference type="ARBA" id="ARBA00004123"/>
    </source>
</evidence>
<protein>
    <recommendedName>
        <fullName evidence="3">Polynucleotide 5'-hydroxyl-kinase GRC3</fullName>
    </recommendedName>
    <alternativeName>
        <fullName evidence="2">Polynucleotide 5'-hydroxyl-kinase grc3</fullName>
    </alternativeName>
</protein>
<dbReference type="InterPro" id="IPR038238">
    <property type="entry name" value="Clp1_C_sf"/>
</dbReference>
<evidence type="ECO:0000259" key="10">
    <source>
        <dbReference type="Pfam" id="PF06807"/>
    </source>
</evidence>
<comment type="subunit">
    <text evidence="8">Component of a pre-mRNA cleavage factor complex. Interacts directly with PCF11.</text>
</comment>
<keyword evidence="4 8" id="KW-0507">mRNA processing</keyword>
<dbReference type="AlphaFoldDB" id="A0AAF0J212"/>
<dbReference type="InterPro" id="IPR028606">
    <property type="entry name" value="Clp1"/>
</dbReference>
<feature type="region of interest" description="Disordered" evidence="9">
    <location>
        <begin position="137"/>
        <end position="158"/>
    </location>
</feature>
<comment type="similarity">
    <text evidence="8">Belongs to the Clp1 family. Clp1 subfamily.</text>
</comment>
<dbReference type="InterPro" id="IPR045116">
    <property type="entry name" value="Clp1/Grc3"/>
</dbReference>
<feature type="compositionally biased region" description="Basic and acidic residues" evidence="9">
    <location>
        <begin position="193"/>
        <end position="206"/>
    </location>
</feature>
<name>A0AAF0J212_9BASI</name>
<evidence type="ECO:0000256" key="8">
    <source>
        <dbReference type="HAMAP-Rule" id="MF_03035"/>
    </source>
</evidence>
<evidence type="ECO:0000256" key="6">
    <source>
        <dbReference type="ARBA" id="ARBA00022840"/>
    </source>
</evidence>
<feature type="binding site" evidence="8">
    <location>
        <begin position="169"/>
        <end position="174"/>
    </location>
    <ligand>
        <name>ATP</name>
        <dbReference type="ChEBI" id="CHEBI:30616"/>
    </ligand>
</feature>
<dbReference type="InterPro" id="IPR032319">
    <property type="entry name" value="CLP1_P"/>
</dbReference>